<organism evidence="1 2">
    <name type="scientific">Candidatus Kaiserbacteria bacterium RIFCSPHIGHO2_01_FULL_48_10</name>
    <dbReference type="NCBI Taxonomy" id="1798476"/>
    <lineage>
        <taxon>Bacteria</taxon>
        <taxon>Candidatus Kaiseribacteriota</taxon>
    </lineage>
</organism>
<dbReference type="Proteomes" id="UP000178249">
    <property type="component" value="Unassembled WGS sequence"/>
</dbReference>
<proteinExistence type="predicted"/>
<accession>A0A1F6C315</accession>
<reference evidence="1 2" key="1">
    <citation type="journal article" date="2016" name="Nat. Commun.">
        <title>Thousands of microbial genomes shed light on interconnected biogeochemical processes in an aquifer system.</title>
        <authorList>
            <person name="Anantharaman K."/>
            <person name="Brown C.T."/>
            <person name="Hug L.A."/>
            <person name="Sharon I."/>
            <person name="Castelle C.J."/>
            <person name="Probst A.J."/>
            <person name="Thomas B.C."/>
            <person name="Singh A."/>
            <person name="Wilkins M.J."/>
            <person name="Karaoz U."/>
            <person name="Brodie E.L."/>
            <person name="Williams K.H."/>
            <person name="Hubbard S.S."/>
            <person name="Banfield J.F."/>
        </authorList>
    </citation>
    <scope>NUCLEOTIDE SEQUENCE [LARGE SCALE GENOMIC DNA]</scope>
</reference>
<sequence>MPMSKTKEGIFDLRAAAGEGGIDETPEGFLKAAKNWVKQKRQAEKNGSDLLWVSSCREMAQYMLDLRKRTLAEKSSSEA</sequence>
<name>A0A1F6C315_9BACT</name>
<dbReference type="AlphaFoldDB" id="A0A1F6C315"/>
<gene>
    <name evidence="1" type="ORF">A2841_01265</name>
</gene>
<comment type="caution">
    <text evidence="1">The sequence shown here is derived from an EMBL/GenBank/DDBJ whole genome shotgun (WGS) entry which is preliminary data.</text>
</comment>
<protein>
    <submittedName>
        <fullName evidence="1">Uncharacterized protein</fullName>
    </submittedName>
</protein>
<evidence type="ECO:0000313" key="2">
    <source>
        <dbReference type="Proteomes" id="UP000178249"/>
    </source>
</evidence>
<dbReference type="EMBL" id="MFKP01000038">
    <property type="protein sequence ID" value="OGG43531.1"/>
    <property type="molecule type" value="Genomic_DNA"/>
</dbReference>
<evidence type="ECO:0000313" key="1">
    <source>
        <dbReference type="EMBL" id="OGG43531.1"/>
    </source>
</evidence>